<feature type="domain" description="UvrD-like helicase ATP-binding" evidence="15">
    <location>
        <begin position="1"/>
        <end position="420"/>
    </location>
</feature>
<keyword evidence="9" id="KW-0234">DNA repair</keyword>
<evidence type="ECO:0000256" key="5">
    <source>
        <dbReference type="ARBA" id="ARBA00022806"/>
    </source>
</evidence>
<evidence type="ECO:0000256" key="1">
    <source>
        <dbReference type="ARBA" id="ARBA00022722"/>
    </source>
</evidence>
<dbReference type="InterPro" id="IPR011604">
    <property type="entry name" value="PDDEXK-like_dom_sf"/>
</dbReference>
<keyword evidence="1" id="KW-0540">Nuclease</keyword>
<sequence>MMETKVQNKVDTVIASAGTGKTYRLVEAIANQVLAGTLPHRILATTFTKKAAAELAGRIRAKLIELGRPDLGAAMLSARIGTVNSVCGALINEFAFEMGRPPVSEVLAEDRQAAVFDRAVGAVIEQCGLAISDIAERFGIQARGYVLPGRSVRGWQDEVRRAVDMARSNGIAPEKLAHCAARSAASLTGLLPAAGTGETAQSLDNALATALRACIVRVNNSRAQLKAGTLNKDVPAVEKALRTLAAGERVAWPDWAKLAKLGATKADAALFADVIAAAAAHPRHPGLRADIDVYTGLIFDCAMRCMTAYADYKKARGLLDFVDQEMLALEIIQSPDNAERLREIIGAVFVDEFQDSSPIQIAIFTALSQIAGGNLWVGDPKQSIYGFRDADPALTSAASAAITTATGGKTDYLRRSWRTRPQLADFVNAAITPNMLRAGMTIDEVAFDGCARPEPEGMPAALSSWTMTGKNKGERTAMLAGRIAGLLAEPDAWRVSNKDGSLRDARGGDIAILCRGNAQVTELAAAVASYGIRVAVERPGLLDRPETEFVLAALRWVADPSDTLALAELARLAGDDDNWLTAAFEADAETILRAGLPFAAALAAIRERAAQLTPAETFDAILHADIVLESITRWGDAEQRLQNLEALRDLIALYQDEQHAERQAATLAGACEWIAARKDARQPESRHPDAVNILTYHGAKGLEWPIVLLTELDAAAKGSPFGLSAEDEAPPAWDAPLAQRALRFWPWPYGEQQKDVGLDLLAPASEQGIAALAEERLERSRLLYVGMTRARDHLGLATTGAALAWLDELVGDDGAPLIAMTGPEVQVGTASCPRRAEPEALALIDPGAASGQLYLRAPAASQTHPPLRVRPSDHHLAEGKITIAATQTLGARFALAGDPDLQRLGEAIHRFLATDDPASDIGARTALANAVLARWEVPQVRGVDLVEIADRLGAFLTKQFGGAPTHSEWPVHALRGLQIVGGRLDLLVDLGDGYAIIDHKSFPGSIGFDEDRLRAFAGQVALYAHALEQATGRTRFEYWIHQPIAAVMTQIILPQ</sequence>
<feature type="domain" description="UvrD-like helicase C-terminal" evidence="16">
    <location>
        <begin position="421"/>
        <end position="701"/>
    </location>
</feature>
<gene>
    <name evidence="17" type="ORF">N4G62_08005</name>
</gene>
<dbReference type="PANTHER" id="PTHR11070">
    <property type="entry name" value="UVRD / RECB / PCRA DNA HELICASE FAMILY MEMBER"/>
    <property type="match status" value="1"/>
</dbReference>
<comment type="catalytic activity">
    <reaction evidence="11">
        <text>Couples ATP hydrolysis with the unwinding of duplex DNA by translocating in the 3'-5' direction.</text>
        <dbReference type="EC" id="5.6.2.4"/>
    </reaction>
</comment>
<reference evidence="18" key="1">
    <citation type="submission" date="2023-07" db="EMBL/GenBank/DDBJ databases">
        <title>Whole genome sequence analysis of rice epiphytic Sphingomonas sanguinis OsEp_Plm_15B2.</title>
        <authorList>
            <person name="Sahu K.P."/>
            <person name="Asharani P."/>
            <person name="Reddy B."/>
            <person name="Kumar A."/>
        </authorList>
    </citation>
    <scope>NUCLEOTIDE SEQUENCE [LARGE SCALE GENOMIC DNA]</scope>
    <source>
        <strain evidence="18">OsEp_Plm_15B2</strain>
    </source>
</reference>
<protein>
    <recommendedName>
        <fullName evidence="12">DNA 3'-5' helicase</fullName>
        <ecNumber evidence="12">5.6.2.4</ecNumber>
    </recommendedName>
</protein>
<dbReference type="InterPro" id="IPR014016">
    <property type="entry name" value="UvrD-like_ATP-bd"/>
</dbReference>
<evidence type="ECO:0000313" key="18">
    <source>
        <dbReference type="Proteomes" id="UP001292182"/>
    </source>
</evidence>
<dbReference type="EC" id="5.6.2.4" evidence="12"/>
<dbReference type="PROSITE" id="PS51217">
    <property type="entry name" value="UVRD_HELICASE_CTER"/>
    <property type="match status" value="1"/>
</dbReference>
<dbReference type="PROSITE" id="PS51198">
    <property type="entry name" value="UVRD_HELICASE_ATP_BIND"/>
    <property type="match status" value="1"/>
</dbReference>
<dbReference type="Pfam" id="PF13361">
    <property type="entry name" value="UvrD_C"/>
    <property type="match status" value="1"/>
</dbReference>
<evidence type="ECO:0000256" key="8">
    <source>
        <dbReference type="ARBA" id="ARBA00023125"/>
    </source>
</evidence>
<dbReference type="InterPro" id="IPR000212">
    <property type="entry name" value="DNA_helicase_UvrD/REP"/>
</dbReference>
<dbReference type="Proteomes" id="UP001292182">
    <property type="component" value="Unassembled WGS sequence"/>
</dbReference>
<keyword evidence="6" id="KW-0269">Exonuclease</keyword>
<dbReference type="InterPro" id="IPR027417">
    <property type="entry name" value="P-loop_NTPase"/>
</dbReference>
<keyword evidence="2 14" id="KW-0547">Nucleotide-binding</keyword>
<proteinExistence type="predicted"/>
<keyword evidence="18" id="KW-1185">Reference proteome</keyword>
<evidence type="ECO:0000256" key="9">
    <source>
        <dbReference type="ARBA" id="ARBA00023204"/>
    </source>
</evidence>
<accession>A0ABU5LPW3</accession>
<evidence type="ECO:0000256" key="4">
    <source>
        <dbReference type="ARBA" id="ARBA00022801"/>
    </source>
</evidence>
<evidence type="ECO:0000256" key="13">
    <source>
        <dbReference type="ARBA" id="ARBA00048988"/>
    </source>
</evidence>
<evidence type="ECO:0000256" key="12">
    <source>
        <dbReference type="ARBA" id="ARBA00034808"/>
    </source>
</evidence>
<feature type="binding site" evidence="14">
    <location>
        <begin position="15"/>
        <end position="22"/>
    </location>
    <ligand>
        <name>ATP</name>
        <dbReference type="ChEBI" id="CHEBI:30616"/>
    </ligand>
</feature>
<dbReference type="EMBL" id="JAOBTW010000007">
    <property type="protein sequence ID" value="MDZ7281967.1"/>
    <property type="molecule type" value="Genomic_DNA"/>
</dbReference>
<dbReference type="Gene3D" id="1.10.486.10">
    <property type="entry name" value="PCRA, domain 4"/>
    <property type="match status" value="1"/>
</dbReference>
<evidence type="ECO:0000256" key="3">
    <source>
        <dbReference type="ARBA" id="ARBA00022763"/>
    </source>
</evidence>
<comment type="caution">
    <text evidence="17">The sequence shown here is derived from an EMBL/GenBank/DDBJ whole genome shotgun (WGS) entry which is preliminary data.</text>
</comment>
<evidence type="ECO:0000313" key="17">
    <source>
        <dbReference type="EMBL" id="MDZ7281967.1"/>
    </source>
</evidence>
<dbReference type="SUPFAM" id="SSF52540">
    <property type="entry name" value="P-loop containing nucleoside triphosphate hydrolases"/>
    <property type="match status" value="1"/>
</dbReference>
<evidence type="ECO:0000259" key="16">
    <source>
        <dbReference type="PROSITE" id="PS51217"/>
    </source>
</evidence>
<evidence type="ECO:0000256" key="6">
    <source>
        <dbReference type="ARBA" id="ARBA00022839"/>
    </source>
</evidence>
<evidence type="ECO:0000256" key="10">
    <source>
        <dbReference type="ARBA" id="ARBA00023235"/>
    </source>
</evidence>
<evidence type="ECO:0000256" key="14">
    <source>
        <dbReference type="PROSITE-ProRule" id="PRU00560"/>
    </source>
</evidence>
<dbReference type="InterPro" id="IPR038726">
    <property type="entry name" value="PDDEXK_AddAB-type"/>
</dbReference>
<keyword evidence="8" id="KW-0238">DNA-binding</keyword>
<dbReference type="Pfam" id="PF00580">
    <property type="entry name" value="UvrD-helicase"/>
    <property type="match status" value="2"/>
</dbReference>
<evidence type="ECO:0000256" key="7">
    <source>
        <dbReference type="ARBA" id="ARBA00022840"/>
    </source>
</evidence>
<dbReference type="RefSeq" id="WP_322539138.1">
    <property type="nucleotide sequence ID" value="NZ_JAOBTW010000007.1"/>
</dbReference>
<keyword evidence="7 14" id="KW-0067">ATP-binding</keyword>
<dbReference type="Gene3D" id="3.40.50.300">
    <property type="entry name" value="P-loop containing nucleotide triphosphate hydrolases"/>
    <property type="match status" value="4"/>
</dbReference>
<dbReference type="Gene3D" id="3.90.320.10">
    <property type="match status" value="1"/>
</dbReference>
<evidence type="ECO:0000256" key="11">
    <source>
        <dbReference type="ARBA" id="ARBA00034617"/>
    </source>
</evidence>
<dbReference type="PANTHER" id="PTHR11070:SF59">
    <property type="entry name" value="DNA 3'-5' HELICASE"/>
    <property type="match status" value="1"/>
</dbReference>
<keyword evidence="3" id="KW-0227">DNA damage</keyword>
<dbReference type="InterPro" id="IPR014017">
    <property type="entry name" value="DNA_helicase_UvrD-like_C"/>
</dbReference>
<organism evidence="17 18">
    <name type="scientific">Sphingomonas sanguinis</name>
    <dbReference type="NCBI Taxonomy" id="33051"/>
    <lineage>
        <taxon>Bacteria</taxon>
        <taxon>Pseudomonadati</taxon>
        <taxon>Pseudomonadota</taxon>
        <taxon>Alphaproteobacteria</taxon>
        <taxon>Sphingomonadales</taxon>
        <taxon>Sphingomonadaceae</taxon>
        <taxon>Sphingomonas</taxon>
    </lineage>
</organism>
<evidence type="ECO:0000259" key="15">
    <source>
        <dbReference type="PROSITE" id="PS51198"/>
    </source>
</evidence>
<comment type="catalytic activity">
    <reaction evidence="13">
        <text>ATP + H2O = ADP + phosphate + H(+)</text>
        <dbReference type="Rhea" id="RHEA:13065"/>
        <dbReference type="ChEBI" id="CHEBI:15377"/>
        <dbReference type="ChEBI" id="CHEBI:15378"/>
        <dbReference type="ChEBI" id="CHEBI:30616"/>
        <dbReference type="ChEBI" id="CHEBI:43474"/>
        <dbReference type="ChEBI" id="CHEBI:456216"/>
        <dbReference type="EC" id="5.6.2.4"/>
    </reaction>
</comment>
<keyword evidence="5 14" id="KW-0347">Helicase</keyword>
<keyword evidence="4 14" id="KW-0378">Hydrolase</keyword>
<dbReference type="Pfam" id="PF12705">
    <property type="entry name" value="PDDEXK_1"/>
    <property type="match status" value="1"/>
</dbReference>
<evidence type="ECO:0000256" key="2">
    <source>
        <dbReference type="ARBA" id="ARBA00022741"/>
    </source>
</evidence>
<name>A0ABU5LPW3_9SPHN</name>
<keyword evidence="10" id="KW-0413">Isomerase</keyword>